<dbReference type="Proteomes" id="UP000284095">
    <property type="component" value="Unassembled WGS sequence"/>
</dbReference>
<evidence type="ECO:0008006" key="10">
    <source>
        <dbReference type="Google" id="ProtNLM"/>
    </source>
</evidence>
<evidence type="ECO:0000256" key="4">
    <source>
        <dbReference type="ARBA" id="ARBA00023172"/>
    </source>
</evidence>
<protein>
    <recommendedName>
        <fullName evidence="10">Site-specific tyrosine recombinase XerC</fullName>
    </recommendedName>
</protein>
<evidence type="ECO:0000256" key="5">
    <source>
        <dbReference type="PROSITE-ProRule" id="PRU01248"/>
    </source>
</evidence>
<name>A0A414STB2_9FIRM</name>
<dbReference type="InterPro" id="IPR050808">
    <property type="entry name" value="Phage_Integrase"/>
</dbReference>
<evidence type="ECO:0000313" key="8">
    <source>
        <dbReference type="EMBL" id="RHG24664.1"/>
    </source>
</evidence>
<organism evidence="8 9">
    <name type="scientific">Dorea longicatena</name>
    <dbReference type="NCBI Taxonomy" id="88431"/>
    <lineage>
        <taxon>Bacteria</taxon>
        <taxon>Bacillati</taxon>
        <taxon>Bacillota</taxon>
        <taxon>Clostridia</taxon>
        <taxon>Lachnospirales</taxon>
        <taxon>Lachnospiraceae</taxon>
        <taxon>Dorea</taxon>
    </lineage>
</organism>
<keyword evidence="4" id="KW-0233">DNA recombination</keyword>
<dbReference type="EMBL" id="QRIC01000022">
    <property type="protein sequence ID" value="RHG24664.1"/>
    <property type="molecule type" value="Genomic_DNA"/>
</dbReference>
<evidence type="ECO:0000259" key="7">
    <source>
        <dbReference type="PROSITE" id="PS51900"/>
    </source>
</evidence>
<dbReference type="Gene3D" id="1.10.150.130">
    <property type="match status" value="1"/>
</dbReference>
<dbReference type="InterPro" id="IPR010998">
    <property type="entry name" value="Integrase_recombinase_N"/>
</dbReference>
<reference evidence="8 9" key="1">
    <citation type="submission" date="2018-08" db="EMBL/GenBank/DDBJ databases">
        <title>A genome reference for cultivated species of the human gut microbiota.</title>
        <authorList>
            <person name="Zou Y."/>
            <person name="Xue W."/>
            <person name="Luo G."/>
        </authorList>
    </citation>
    <scope>NUCLEOTIDE SEQUENCE [LARGE SCALE GENOMIC DNA]</scope>
    <source>
        <strain evidence="8 9">AM22-22</strain>
    </source>
</reference>
<dbReference type="RefSeq" id="WP_118225156.1">
    <property type="nucleotide sequence ID" value="NZ_QRIC01000022.1"/>
</dbReference>
<dbReference type="InterPro" id="IPR002104">
    <property type="entry name" value="Integrase_catalytic"/>
</dbReference>
<accession>A0A414STB2</accession>
<dbReference type="GO" id="GO:0006310">
    <property type="term" value="P:DNA recombination"/>
    <property type="evidence" value="ECO:0007669"/>
    <property type="project" value="UniProtKB-KW"/>
</dbReference>
<keyword evidence="3 5" id="KW-0238">DNA-binding</keyword>
<keyword evidence="9" id="KW-1185">Reference proteome</keyword>
<dbReference type="PANTHER" id="PTHR30629:SF2">
    <property type="entry name" value="PROPHAGE INTEGRASE INTS-RELATED"/>
    <property type="match status" value="1"/>
</dbReference>
<evidence type="ECO:0000313" key="9">
    <source>
        <dbReference type="Proteomes" id="UP000284095"/>
    </source>
</evidence>
<gene>
    <name evidence="8" type="ORF">DW265_09860</name>
</gene>
<dbReference type="Gene3D" id="1.10.443.10">
    <property type="entry name" value="Intergrase catalytic core"/>
    <property type="match status" value="1"/>
</dbReference>
<evidence type="ECO:0000259" key="6">
    <source>
        <dbReference type="PROSITE" id="PS51898"/>
    </source>
</evidence>
<evidence type="ECO:0000256" key="3">
    <source>
        <dbReference type="ARBA" id="ARBA00023125"/>
    </source>
</evidence>
<feature type="domain" description="Tyr recombinase" evidence="6">
    <location>
        <begin position="202"/>
        <end position="396"/>
    </location>
</feature>
<feature type="domain" description="Core-binding (CB)" evidence="7">
    <location>
        <begin position="86"/>
        <end position="165"/>
    </location>
</feature>
<dbReference type="Pfam" id="PF00589">
    <property type="entry name" value="Phage_integrase"/>
    <property type="match status" value="1"/>
</dbReference>
<dbReference type="GO" id="GO:0003677">
    <property type="term" value="F:DNA binding"/>
    <property type="evidence" value="ECO:0007669"/>
    <property type="project" value="UniProtKB-UniRule"/>
</dbReference>
<dbReference type="GO" id="GO:0015074">
    <property type="term" value="P:DNA integration"/>
    <property type="evidence" value="ECO:0007669"/>
    <property type="project" value="UniProtKB-KW"/>
</dbReference>
<comment type="caution">
    <text evidence="8">The sequence shown here is derived from an EMBL/GenBank/DDBJ whole genome shotgun (WGS) entry which is preliminary data.</text>
</comment>
<evidence type="ECO:0000256" key="1">
    <source>
        <dbReference type="ARBA" id="ARBA00008857"/>
    </source>
</evidence>
<dbReference type="InterPro" id="IPR011010">
    <property type="entry name" value="DNA_brk_join_enz"/>
</dbReference>
<dbReference type="SUPFAM" id="SSF56349">
    <property type="entry name" value="DNA breaking-rejoining enzymes"/>
    <property type="match status" value="1"/>
</dbReference>
<dbReference type="InterPro" id="IPR044068">
    <property type="entry name" value="CB"/>
</dbReference>
<dbReference type="InterPro" id="IPR013762">
    <property type="entry name" value="Integrase-like_cat_sf"/>
</dbReference>
<sequence length="401" mass="47105">MNDQELLKYMQDNNIIDMAYVQEQLEMKKRKDILNKHPYRVWLAQDGYWKTYFPKADGTKRLIKKKKQNDLEDCIIEFYQSNSIDCSFKVRFEDWIERQQKCGRSDNTIYKYQCDYKRFIKGDTLEFMKIDEITEIELSEYLTRLLDSNTVVYWRALKDLFGYINGVFKKAIRDRIIAENPCDYVDLPLFRSKCTPDREKTAEERTLSGGERKALLYKINDSSNVASMAVELSLYTGMRVGELAALKWEDINYEHRTIRICRSEKNSRLKKERYISSTKNDKIRVIPLTDDMARVLRKVKEFEFKNGWLGEYVFQDDRGRVYASRISDCAVNNTTTAEFHNKKSIHAIRRTLNSNMKCAGVSGTVAASLLGHTEKVNEENYTYDVSSMEEKSKFMECAGRV</sequence>
<dbReference type="AlphaFoldDB" id="A0A414STB2"/>
<dbReference type="PROSITE" id="PS51900">
    <property type="entry name" value="CB"/>
    <property type="match status" value="1"/>
</dbReference>
<evidence type="ECO:0000256" key="2">
    <source>
        <dbReference type="ARBA" id="ARBA00022908"/>
    </source>
</evidence>
<comment type="similarity">
    <text evidence="1">Belongs to the 'phage' integrase family.</text>
</comment>
<dbReference type="PROSITE" id="PS51898">
    <property type="entry name" value="TYR_RECOMBINASE"/>
    <property type="match status" value="1"/>
</dbReference>
<dbReference type="PANTHER" id="PTHR30629">
    <property type="entry name" value="PROPHAGE INTEGRASE"/>
    <property type="match status" value="1"/>
</dbReference>
<keyword evidence="2" id="KW-0229">DNA integration</keyword>
<proteinExistence type="inferred from homology"/>